<organism evidence="1 2">
    <name type="scientific">Lactococcus protaetiae</name>
    <dbReference type="NCBI Taxonomy" id="2592653"/>
    <lineage>
        <taxon>Bacteria</taxon>
        <taxon>Bacillati</taxon>
        <taxon>Bacillota</taxon>
        <taxon>Bacilli</taxon>
        <taxon>Lactobacillales</taxon>
        <taxon>Streptococcaceae</taxon>
        <taxon>Lactococcus</taxon>
    </lineage>
</organism>
<protein>
    <submittedName>
        <fullName evidence="1">Uncharacterized protein</fullName>
    </submittedName>
</protein>
<reference evidence="1 2" key="1">
    <citation type="submission" date="2019-07" db="EMBL/GenBank/DDBJ databases">
        <title>Genome sequencing of KACC 19320.</title>
        <authorList>
            <person name="Heo J."/>
            <person name="Kim S.-J."/>
            <person name="Kim J.-S."/>
            <person name="Hong S.-B."/>
            <person name="Kwon S.-W."/>
        </authorList>
    </citation>
    <scope>NUCLEOTIDE SEQUENCE [LARGE SCALE GENOMIC DNA]</scope>
    <source>
        <strain evidence="1 2">KACC 19320</strain>
    </source>
</reference>
<dbReference type="RefSeq" id="WP_142767356.1">
    <property type="nucleotide sequence ID" value="NZ_CP041356.1"/>
</dbReference>
<keyword evidence="2" id="KW-1185">Reference proteome</keyword>
<dbReference type="EMBL" id="CP041356">
    <property type="protein sequence ID" value="QDK71830.1"/>
    <property type="molecule type" value="Genomic_DNA"/>
</dbReference>
<dbReference type="AlphaFoldDB" id="A0A514ZB77"/>
<proteinExistence type="predicted"/>
<dbReference type="KEGG" id="lack:FLP15_12420"/>
<evidence type="ECO:0000313" key="2">
    <source>
        <dbReference type="Proteomes" id="UP000315128"/>
    </source>
</evidence>
<sequence length="114" mass="13403">MDTLQKEQLDVNEQLKKLKAEIRRYRIPILKLSEDIGYPAALVSDIIFLRKKPDMRMLRKIEIALNNSIKDIVVAQNKSNRQASSYELKRLKYPTQYDKGKSEVVEELGRKLKR</sequence>
<accession>A0A514ZB77</accession>
<gene>
    <name evidence="1" type="ORF">FLP15_12420</name>
</gene>
<name>A0A514ZB77_9LACT</name>
<dbReference type="Proteomes" id="UP000315128">
    <property type="component" value="Chromosome"/>
</dbReference>
<evidence type="ECO:0000313" key="1">
    <source>
        <dbReference type="EMBL" id="QDK71830.1"/>
    </source>
</evidence>